<proteinExistence type="predicted"/>
<organism evidence="1 2">
    <name type="scientific">Taklimakanibacter albus</name>
    <dbReference type="NCBI Taxonomy" id="2800327"/>
    <lineage>
        <taxon>Bacteria</taxon>
        <taxon>Pseudomonadati</taxon>
        <taxon>Pseudomonadota</taxon>
        <taxon>Alphaproteobacteria</taxon>
        <taxon>Hyphomicrobiales</taxon>
        <taxon>Aestuariivirgaceae</taxon>
        <taxon>Taklimakanibacter</taxon>
    </lineage>
</organism>
<sequence length="646" mass="72169">MRSSGTTRPKISGLLAAFGALCLGTTAALAVEYKQAPMLDELVKAGTLPPVAERLPKDPRVVTPVEKVGKYGGTWRSGMVGGSDRNWLFRMAGYEPLLAWDREWSGKVIPNLAAEITNSADAKEYTIRLRDGLKWSDGKPFTSDDIGFFINDIAGNKELLANGVDWLMSGGEAGKFEKIDDKTFKITFKEPYGVFPQKLASVYGVQMTMMAKHYCSQFQPTYNKDGLDALIKEAGVANWTELFIKKCAVDTEANERWQNPDRPTMEPWVIKDPYIGGATLVTLKRNPYYFKVDPEGNQLPYIDDLSVSVNADKQTLVLKVVNGEIDYQDRHVNANANRAVFADAAEKAQIHLSDGPNADMNTTIISFNLTHKDPVKHEIFNNKDFRIGLSYAIDRQAIIDAAFVGQGEPWQAAPRKESPYYNERLAKQYTEYDVAKANEHLDKAFPKKDSEGFRLGPDGKRITFNIMVIPALGDFLDSTQLTAQYWQAVGVDAKVQTVDRTLFYDRKDANEHDAAVFLGSGGMGDALFEPTFYFPFWNETLFAVPWGNWYASGGKAGEEPSAAAKKQMDLYREILRSADVSKQNELMQQLLNIAADEFYAIGINSPGPLFAAVKNNLHNVYPRPFAWTYPSPVASNTEQYYFDPPR</sequence>
<reference evidence="1" key="1">
    <citation type="submission" date="2021-01" db="EMBL/GenBank/DDBJ databases">
        <authorList>
            <person name="Sun Q."/>
        </authorList>
    </citation>
    <scope>NUCLEOTIDE SEQUENCE</scope>
    <source>
        <strain evidence="1">YIM B02566</strain>
    </source>
</reference>
<name>A0ACC5R761_9HYPH</name>
<keyword evidence="2" id="KW-1185">Reference proteome</keyword>
<comment type="caution">
    <text evidence="1">The sequence shown here is derived from an EMBL/GenBank/DDBJ whole genome shotgun (WGS) entry which is preliminary data.</text>
</comment>
<dbReference type="EMBL" id="JAENHL010000007">
    <property type="protein sequence ID" value="MBK1868479.1"/>
    <property type="molecule type" value="Genomic_DNA"/>
</dbReference>
<gene>
    <name evidence="1" type="ORF">JHL16_19145</name>
</gene>
<protein>
    <submittedName>
        <fullName evidence="1">ABC transporter substrate-binding protein</fullName>
    </submittedName>
</protein>
<evidence type="ECO:0000313" key="1">
    <source>
        <dbReference type="EMBL" id="MBK1868479.1"/>
    </source>
</evidence>
<dbReference type="Proteomes" id="UP000616151">
    <property type="component" value="Unassembled WGS sequence"/>
</dbReference>
<evidence type="ECO:0000313" key="2">
    <source>
        <dbReference type="Proteomes" id="UP000616151"/>
    </source>
</evidence>
<accession>A0ACC5R761</accession>